<dbReference type="SUPFAM" id="SSF54565">
    <property type="entry name" value="Ribosomal protein S16"/>
    <property type="match status" value="1"/>
</dbReference>
<dbReference type="InterPro" id="IPR023803">
    <property type="entry name" value="Ribosomal_bS16_dom_sf"/>
</dbReference>
<dbReference type="PANTHER" id="PTHR12919">
    <property type="entry name" value="30S RIBOSOMAL PROTEIN S16"/>
    <property type="match status" value="1"/>
</dbReference>
<comment type="similarity">
    <text evidence="1">Belongs to the bacterial ribosomal protein bS16 family.</text>
</comment>
<keyword evidence="4" id="KW-0496">Mitochondrion</keyword>
<dbReference type="AlphaFoldDB" id="O78732"/>
<evidence type="ECO:0000256" key="2">
    <source>
        <dbReference type="ARBA" id="ARBA00022980"/>
    </source>
</evidence>
<name>O78732_FLAVE</name>
<keyword evidence="2 4" id="KW-0689">Ribosomal protein</keyword>
<evidence type="ECO:0000256" key="3">
    <source>
        <dbReference type="ARBA" id="ARBA00023274"/>
    </source>
</evidence>
<dbReference type="EMBL" id="AB016790">
    <property type="protein sequence ID" value="BAA32335.1"/>
    <property type="molecule type" value="Genomic_DNA"/>
</dbReference>
<geneLocation type="mitochondrion" evidence="4"/>
<reference evidence="4" key="1">
    <citation type="submission" date="1998-08" db="EMBL/GenBank/DDBJ databases">
        <title>Flammulina velutipes ribosomal protein S16, mitochondrial DNA.</title>
        <authorList>
            <person name="Magae Y."/>
        </authorList>
    </citation>
    <scope>NUCLEOTIDE SEQUENCE</scope>
    <source>
        <strain evidence="4">ATCC60690</strain>
    </source>
</reference>
<evidence type="ECO:0000313" key="4">
    <source>
        <dbReference type="EMBL" id="BAA32335.1"/>
    </source>
</evidence>
<dbReference type="Pfam" id="PF00886">
    <property type="entry name" value="Ribosomal_S16"/>
    <property type="match status" value="1"/>
</dbReference>
<dbReference type="Gene3D" id="3.30.1320.10">
    <property type="match status" value="1"/>
</dbReference>
<sequence>MAIRLRWALHGVRHNRILHLVAINNRKARNAKPKELLGVYNPHVAPLVAPGFGPAMLKAEPAERRRWLSVGARPRRSVARMLERGGILTWESLYGSGSTTRTSAPQGG</sequence>
<protein>
    <submittedName>
        <fullName evidence="4">Ribosomal protein S16</fullName>
    </submittedName>
</protein>
<accession>O78732</accession>
<dbReference type="PANTHER" id="PTHR12919:SF20">
    <property type="entry name" value="SMALL RIBOSOMAL SUBUNIT PROTEIN BS16M"/>
    <property type="match status" value="1"/>
</dbReference>
<proteinExistence type="inferred from homology"/>
<keyword evidence="3" id="KW-0687">Ribonucleoprotein</keyword>
<evidence type="ECO:0000256" key="1">
    <source>
        <dbReference type="ARBA" id="ARBA00006668"/>
    </source>
</evidence>
<organism evidence="4">
    <name type="scientific">Flammulina velutipes</name>
    <name type="common">Agaricus velutipes</name>
    <dbReference type="NCBI Taxonomy" id="38945"/>
    <lineage>
        <taxon>Eukaryota</taxon>
        <taxon>Fungi</taxon>
        <taxon>Dikarya</taxon>
        <taxon>Basidiomycota</taxon>
        <taxon>Agaricomycotina</taxon>
        <taxon>Agaricomycetes</taxon>
        <taxon>Agaricomycetidae</taxon>
        <taxon>Agaricales</taxon>
        <taxon>Marasmiineae</taxon>
        <taxon>Physalacriaceae</taxon>
        <taxon>Flammulina</taxon>
    </lineage>
</organism>
<dbReference type="InterPro" id="IPR000307">
    <property type="entry name" value="Ribosomal_bS16"/>
</dbReference>
<dbReference type="GO" id="GO:0032543">
    <property type="term" value="P:mitochondrial translation"/>
    <property type="evidence" value="ECO:0007669"/>
    <property type="project" value="TreeGrafter"/>
</dbReference>
<dbReference type="GO" id="GO:0003735">
    <property type="term" value="F:structural constituent of ribosome"/>
    <property type="evidence" value="ECO:0007669"/>
    <property type="project" value="InterPro"/>
</dbReference>
<dbReference type="GO" id="GO:0005763">
    <property type="term" value="C:mitochondrial small ribosomal subunit"/>
    <property type="evidence" value="ECO:0007669"/>
    <property type="project" value="TreeGrafter"/>
</dbReference>